<feature type="compositionally biased region" description="Basic residues" evidence="2">
    <location>
        <begin position="1"/>
        <end position="23"/>
    </location>
</feature>
<accession>A0A6C0HSF9</accession>
<evidence type="ECO:0000256" key="1">
    <source>
        <dbReference type="SAM" id="Coils"/>
    </source>
</evidence>
<proteinExistence type="predicted"/>
<protein>
    <submittedName>
        <fullName evidence="3">Uncharacterized protein</fullName>
    </submittedName>
</protein>
<sequence length="159" mass="18985">MRTKKRKTNRFTQRKKLGGHSKHPHPDANIFYWKSDHDRIVDYLVDKYQDPQDDFFDTKNFKGSSAYKKIYKKIQTKNDEYKKLLAEKNQEEIDKLSILYDKELTFCGETVKNLVNKIEKMKKTDATRVESRESIIKNLREQNSNVTEELHKLLNIKSL</sequence>
<evidence type="ECO:0000313" key="3">
    <source>
        <dbReference type="EMBL" id="QHT83394.1"/>
    </source>
</evidence>
<reference evidence="3" key="1">
    <citation type="journal article" date="2020" name="Nature">
        <title>Giant virus diversity and host interactions through global metagenomics.</title>
        <authorList>
            <person name="Schulz F."/>
            <person name="Roux S."/>
            <person name="Paez-Espino D."/>
            <person name="Jungbluth S."/>
            <person name="Walsh D.A."/>
            <person name="Denef V.J."/>
            <person name="McMahon K.D."/>
            <person name="Konstantinidis K.T."/>
            <person name="Eloe-Fadrosh E.A."/>
            <person name="Kyrpides N.C."/>
            <person name="Woyke T."/>
        </authorList>
    </citation>
    <scope>NUCLEOTIDE SEQUENCE</scope>
    <source>
        <strain evidence="3">GVMAG-M-3300023184-167</strain>
    </source>
</reference>
<feature type="coiled-coil region" evidence="1">
    <location>
        <begin position="129"/>
        <end position="156"/>
    </location>
</feature>
<dbReference type="EMBL" id="MN740008">
    <property type="protein sequence ID" value="QHT83394.1"/>
    <property type="molecule type" value="Genomic_DNA"/>
</dbReference>
<dbReference type="AlphaFoldDB" id="A0A6C0HSF9"/>
<name>A0A6C0HSF9_9ZZZZ</name>
<feature type="region of interest" description="Disordered" evidence="2">
    <location>
        <begin position="1"/>
        <end position="25"/>
    </location>
</feature>
<keyword evidence="1" id="KW-0175">Coiled coil</keyword>
<evidence type="ECO:0000256" key="2">
    <source>
        <dbReference type="SAM" id="MobiDB-lite"/>
    </source>
</evidence>
<feature type="coiled-coil region" evidence="1">
    <location>
        <begin position="67"/>
        <end position="94"/>
    </location>
</feature>
<organism evidence="3">
    <name type="scientific">viral metagenome</name>
    <dbReference type="NCBI Taxonomy" id="1070528"/>
    <lineage>
        <taxon>unclassified sequences</taxon>
        <taxon>metagenomes</taxon>
        <taxon>organismal metagenomes</taxon>
    </lineage>
</organism>